<sequence>MRKAVYDFILNLTPKRARELGIKHRSMLAYLKKKAKEGKLNFKLRNVKRIIQYLALIFT</sequence>
<name>A0AA51UKF4_9EURY</name>
<dbReference type="KEGG" id="mseb:RE474_11740"/>
<evidence type="ECO:0000313" key="1">
    <source>
        <dbReference type="EMBL" id="WMW24738.1"/>
    </source>
</evidence>
<organism evidence="1 2">
    <name type="scientific">Methanolobus sediminis</name>
    <dbReference type="NCBI Taxonomy" id="3072978"/>
    <lineage>
        <taxon>Archaea</taxon>
        <taxon>Methanobacteriati</taxon>
        <taxon>Methanobacteriota</taxon>
        <taxon>Stenosarchaea group</taxon>
        <taxon>Methanomicrobia</taxon>
        <taxon>Methanosarcinales</taxon>
        <taxon>Methanosarcinaceae</taxon>
        <taxon>Methanolobus</taxon>
    </lineage>
</organism>
<dbReference type="GeneID" id="84233399"/>
<dbReference type="Proteomes" id="UP001182908">
    <property type="component" value="Chromosome"/>
</dbReference>
<proteinExistence type="predicted"/>
<reference evidence="1 2" key="1">
    <citation type="submission" date="2023-08" db="EMBL/GenBank/DDBJ databases">
        <title>Methanolobus mangrovi sp. nov. and Methanolobus sediminis sp. nov, two novel methylotrophic methanogens isolated from mangrove sediments in China.</title>
        <authorList>
            <person name="Zhou J."/>
        </authorList>
    </citation>
    <scope>NUCLEOTIDE SEQUENCE [LARGE SCALE GENOMIC DNA]</scope>
    <source>
        <strain evidence="1 2">FTZ6</strain>
    </source>
</reference>
<accession>A0AA51UKF4</accession>
<dbReference type="EMBL" id="CP133592">
    <property type="protein sequence ID" value="WMW24738.1"/>
    <property type="molecule type" value="Genomic_DNA"/>
</dbReference>
<dbReference type="AlphaFoldDB" id="A0AA51UKF4"/>
<evidence type="ECO:0000313" key="2">
    <source>
        <dbReference type="Proteomes" id="UP001182908"/>
    </source>
</evidence>
<dbReference type="RefSeq" id="WP_309310546.1">
    <property type="nucleotide sequence ID" value="NZ_CP133592.1"/>
</dbReference>
<keyword evidence="2" id="KW-1185">Reference proteome</keyword>
<gene>
    <name evidence="1" type="ORF">RE474_11740</name>
</gene>
<protein>
    <submittedName>
        <fullName evidence="1">Uncharacterized protein</fullName>
    </submittedName>
</protein>